<comment type="caution">
    <text evidence="1">The sequence shown here is derived from an EMBL/GenBank/DDBJ whole genome shotgun (WGS) entry which is preliminary data.</text>
</comment>
<proteinExistence type="predicted"/>
<protein>
    <submittedName>
        <fullName evidence="1">UXT protein</fullName>
    </submittedName>
</protein>
<gene>
    <name evidence="1" type="primary">Uxt</name>
    <name evidence="1" type="ORF">GTO93_0020741</name>
</gene>
<dbReference type="PANTHER" id="PTHR13345:SF9">
    <property type="entry name" value="PROTEIN UXT"/>
    <property type="match status" value="1"/>
</dbReference>
<evidence type="ECO:0000313" key="1">
    <source>
        <dbReference type="EMBL" id="MBN3274612.1"/>
    </source>
</evidence>
<organism evidence="1 2">
    <name type="scientific">Polyodon spathula</name>
    <name type="common">North American paddlefish</name>
    <name type="synonym">Squalus spathula</name>
    <dbReference type="NCBI Taxonomy" id="7913"/>
    <lineage>
        <taxon>Eukaryota</taxon>
        <taxon>Metazoa</taxon>
        <taxon>Chordata</taxon>
        <taxon>Craniata</taxon>
        <taxon>Vertebrata</taxon>
        <taxon>Euteleostomi</taxon>
        <taxon>Actinopterygii</taxon>
        <taxon>Chondrostei</taxon>
        <taxon>Acipenseriformes</taxon>
        <taxon>Polyodontidae</taxon>
        <taxon>Polyodon</taxon>
    </lineage>
</organism>
<reference evidence="1" key="1">
    <citation type="journal article" date="2021" name="Cell">
        <title>Tracing the genetic footprints of vertebrate landing in non-teleost ray-finned fishes.</title>
        <authorList>
            <person name="Bi X."/>
            <person name="Wang K."/>
            <person name="Yang L."/>
            <person name="Pan H."/>
            <person name="Jiang H."/>
            <person name="Wei Q."/>
            <person name="Fang M."/>
            <person name="Yu H."/>
            <person name="Zhu C."/>
            <person name="Cai Y."/>
            <person name="He Y."/>
            <person name="Gan X."/>
            <person name="Zeng H."/>
            <person name="Yu D."/>
            <person name="Zhu Y."/>
            <person name="Jiang H."/>
            <person name="Qiu Q."/>
            <person name="Yang H."/>
            <person name="Zhang Y.E."/>
            <person name="Wang W."/>
            <person name="Zhu M."/>
            <person name="He S."/>
            <person name="Zhang G."/>
        </authorList>
    </citation>
    <scope>NUCLEOTIDE SEQUENCE</scope>
    <source>
        <strain evidence="1">Pddl_001</strain>
    </source>
</reference>
<evidence type="ECO:0000313" key="2">
    <source>
        <dbReference type="Proteomes" id="UP001166093"/>
    </source>
</evidence>
<dbReference type="Proteomes" id="UP001166093">
    <property type="component" value="Unassembled WGS sequence"/>
</dbReference>
<name>A0ABS2XKX0_POLSP</name>
<feature type="non-terminal residue" evidence="1">
    <location>
        <position position="104"/>
    </location>
</feature>
<dbReference type="PRINTS" id="PR01502">
    <property type="entry name" value="UXTPROTEIN"/>
</dbReference>
<sequence length="104" mass="11830">MKAGAHEVDKKVLEYETFVTEVLKRDLKKVLDQRDEVSEKIAQYLQLKNVIQSLQESECKEITADVDLGCNFYVQTKVYVNAGMGIGLLLQSSVAHSRFSYQLD</sequence>
<dbReference type="EMBL" id="JAAWVQ010041941">
    <property type="protein sequence ID" value="MBN3274612.1"/>
    <property type="molecule type" value="Genomic_DNA"/>
</dbReference>
<accession>A0ABS2XKX0</accession>
<keyword evidence="2" id="KW-1185">Reference proteome</keyword>
<dbReference type="PANTHER" id="PTHR13345">
    <property type="entry name" value="MEDIATOR OF RNA POLYMERASE II TRANSCRIPTION SUBUNIT 10"/>
    <property type="match status" value="1"/>
</dbReference>
<dbReference type="InterPro" id="IPR003994">
    <property type="entry name" value="UXT"/>
</dbReference>
<dbReference type="SUPFAM" id="SSF46579">
    <property type="entry name" value="Prefoldin"/>
    <property type="match status" value="1"/>
</dbReference>
<dbReference type="Gene3D" id="1.10.287.370">
    <property type="match status" value="1"/>
</dbReference>
<dbReference type="InterPro" id="IPR009053">
    <property type="entry name" value="Prefoldin"/>
</dbReference>
<feature type="non-terminal residue" evidence="1">
    <location>
        <position position="1"/>
    </location>
</feature>